<name>A0A8H3F6N6_9LECA</name>
<protein>
    <submittedName>
        <fullName evidence="2">Uncharacterized protein</fullName>
    </submittedName>
</protein>
<comment type="caution">
    <text evidence="2">The sequence shown here is derived from an EMBL/GenBank/DDBJ whole genome shotgun (WGS) entry which is preliminary data.</text>
</comment>
<accession>A0A8H3F6N6</accession>
<dbReference type="Proteomes" id="UP000664203">
    <property type="component" value="Unassembled WGS sequence"/>
</dbReference>
<dbReference type="OrthoDB" id="5417237at2759"/>
<dbReference type="EMBL" id="CAJPDR010000105">
    <property type="protein sequence ID" value="CAF9917984.1"/>
    <property type="molecule type" value="Genomic_DNA"/>
</dbReference>
<proteinExistence type="predicted"/>
<feature type="compositionally biased region" description="Polar residues" evidence="1">
    <location>
        <begin position="292"/>
        <end position="306"/>
    </location>
</feature>
<reference evidence="2" key="1">
    <citation type="submission" date="2021-03" db="EMBL/GenBank/DDBJ databases">
        <authorList>
            <person name="Tagirdzhanova G."/>
        </authorList>
    </citation>
    <scope>NUCLEOTIDE SEQUENCE</scope>
</reference>
<keyword evidence="3" id="KW-1185">Reference proteome</keyword>
<evidence type="ECO:0000313" key="2">
    <source>
        <dbReference type="EMBL" id="CAF9917984.1"/>
    </source>
</evidence>
<sequence length="324" mass="36388">MSRESLVEWADGTTGKVTFSDYGSSSNTIPMDSAMQKFAAEIKAQKEAEMNTPENLRNAAEAELAERAQKKHNFHRGRALPSHMMEGWKLIGGNRTDEEIRVYTRTYDWKHRFWGVKPIGITMDDFWERHDPEVTRHHDAQQEYPLNPEEPLGPLINEPTKDLSPSTETANLRRRQIPPEIDPAHRVRKSATLSPQTDKSTRKSLVDKDLAPSKRSRGRPAAKANPSLVDNDKSLSKRPRGRPATKAQPAANSEDAMSNSLKRPRGRPPGKGKSTETPSKPKKTSTVKGSRITKSSQTKRLPSAPSTHKMRTRREGPVKLLQLP</sequence>
<dbReference type="PRINTS" id="PR00929">
    <property type="entry name" value="ATHOOK"/>
</dbReference>
<organism evidence="2 3">
    <name type="scientific">Alectoria fallacina</name>
    <dbReference type="NCBI Taxonomy" id="1903189"/>
    <lineage>
        <taxon>Eukaryota</taxon>
        <taxon>Fungi</taxon>
        <taxon>Dikarya</taxon>
        <taxon>Ascomycota</taxon>
        <taxon>Pezizomycotina</taxon>
        <taxon>Lecanoromycetes</taxon>
        <taxon>OSLEUM clade</taxon>
        <taxon>Lecanoromycetidae</taxon>
        <taxon>Lecanorales</taxon>
        <taxon>Lecanorineae</taxon>
        <taxon>Parmeliaceae</taxon>
        <taxon>Alectoria</taxon>
    </lineage>
</organism>
<evidence type="ECO:0000256" key="1">
    <source>
        <dbReference type="SAM" id="MobiDB-lite"/>
    </source>
</evidence>
<dbReference type="GO" id="GO:0003677">
    <property type="term" value="F:DNA binding"/>
    <property type="evidence" value="ECO:0007669"/>
    <property type="project" value="InterPro"/>
</dbReference>
<gene>
    <name evidence="2" type="ORF">ALECFALPRED_000447</name>
</gene>
<feature type="region of interest" description="Disordered" evidence="1">
    <location>
        <begin position="137"/>
        <end position="324"/>
    </location>
</feature>
<evidence type="ECO:0000313" key="3">
    <source>
        <dbReference type="Proteomes" id="UP000664203"/>
    </source>
</evidence>
<dbReference type="AlphaFoldDB" id="A0A8H3F6N6"/>
<feature type="compositionally biased region" description="Basic and acidic residues" evidence="1">
    <location>
        <begin position="199"/>
        <end position="212"/>
    </location>
</feature>
<dbReference type="InterPro" id="IPR017956">
    <property type="entry name" value="AT_hook_DNA-bd_motif"/>
</dbReference>